<dbReference type="OrthoDB" id="1470350at2759"/>
<keyword evidence="7" id="KW-1185">Reference proteome</keyword>
<dbReference type="GO" id="GO:0020037">
    <property type="term" value="F:heme binding"/>
    <property type="evidence" value="ECO:0007669"/>
    <property type="project" value="InterPro"/>
</dbReference>
<dbReference type="Gene3D" id="1.10.630.10">
    <property type="entry name" value="Cytochrome P450"/>
    <property type="match status" value="1"/>
</dbReference>
<dbReference type="PANTHER" id="PTHR24301:SF2">
    <property type="entry name" value="THROMBOXANE-A SYNTHASE"/>
    <property type="match status" value="1"/>
</dbReference>
<dbReference type="Proteomes" id="UP000266861">
    <property type="component" value="Unassembled WGS sequence"/>
</dbReference>
<evidence type="ECO:0000256" key="4">
    <source>
        <dbReference type="RuleBase" id="RU000461"/>
    </source>
</evidence>
<dbReference type="GO" id="GO:0004497">
    <property type="term" value="F:monooxygenase activity"/>
    <property type="evidence" value="ECO:0007669"/>
    <property type="project" value="UniProtKB-KW"/>
</dbReference>
<accession>A0A397JFC0</accession>
<evidence type="ECO:0008006" key="8">
    <source>
        <dbReference type="Google" id="ProtNLM"/>
    </source>
</evidence>
<dbReference type="GO" id="GO:0005506">
    <property type="term" value="F:iron ion binding"/>
    <property type="evidence" value="ECO:0007669"/>
    <property type="project" value="InterPro"/>
</dbReference>
<organism evidence="6 7">
    <name type="scientific">Diversispora epigaea</name>
    <dbReference type="NCBI Taxonomy" id="1348612"/>
    <lineage>
        <taxon>Eukaryota</taxon>
        <taxon>Fungi</taxon>
        <taxon>Fungi incertae sedis</taxon>
        <taxon>Mucoromycota</taxon>
        <taxon>Glomeromycotina</taxon>
        <taxon>Glomeromycetes</taxon>
        <taxon>Diversisporales</taxon>
        <taxon>Diversisporaceae</taxon>
        <taxon>Diversispora</taxon>
    </lineage>
</organism>
<keyword evidence="5" id="KW-0812">Transmembrane</keyword>
<evidence type="ECO:0000256" key="1">
    <source>
        <dbReference type="ARBA" id="ARBA00022723"/>
    </source>
</evidence>
<dbReference type="InterPro" id="IPR017972">
    <property type="entry name" value="Cyt_P450_CS"/>
</dbReference>
<dbReference type="PRINTS" id="PR00463">
    <property type="entry name" value="EP450I"/>
</dbReference>
<proteinExistence type="inferred from homology"/>
<evidence type="ECO:0000256" key="3">
    <source>
        <dbReference type="PIRSR" id="PIRSR602401-1"/>
    </source>
</evidence>
<dbReference type="PRINTS" id="PR00385">
    <property type="entry name" value="P450"/>
</dbReference>
<protein>
    <recommendedName>
        <fullName evidence="8">Cytochrome P450</fullName>
    </recommendedName>
</protein>
<reference evidence="6 7" key="1">
    <citation type="submission" date="2018-08" db="EMBL/GenBank/DDBJ databases">
        <title>Genome and evolution of the arbuscular mycorrhizal fungus Diversispora epigaea (formerly Glomus versiforme) and its bacterial endosymbionts.</title>
        <authorList>
            <person name="Sun X."/>
            <person name="Fei Z."/>
            <person name="Harrison M."/>
        </authorList>
    </citation>
    <scope>NUCLEOTIDE SEQUENCE [LARGE SCALE GENOMIC DNA]</scope>
    <source>
        <strain evidence="6 7">IT104</strain>
    </source>
</reference>
<keyword evidence="1 3" id="KW-0479">Metal-binding</keyword>
<dbReference type="PROSITE" id="PS00086">
    <property type="entry name" value="CYTOCHROME_P450"/>
    <property type="match status" value="1"/>
</dbReference>
<comment type="similarity">
    <text evidence="4">Belongs to the cytochrome P450 family.</text>
</comment>
<feature type="transmembrane region" description="Helical" evidence="5">
    <location>
        <begin position="16"/>
        <end position="33"/>
    </location>
</feature>
<keyword evidence="5" id="KW-1133">Transmembrane helix</keyword>
<dbReference type="SUPFAM" id="SSF48264">
    <property type="entry name" value="Cytochrome P450"/>
    <property type="match status" value="1"/>
</dbReference>
<dbReference type="EMBL" id="PQFF01000085">
    <property type="protein sequence ID" value="RHZ83663.1"/>
    <property type="molecule type" value="Genomic_DNA"/>
</dbReference>
<comment type="caution">
    <text evidence="6">The sequence shown here is derived from an EMBL/GenBank/DDBJ whole genome shotgun (WGS) entry which is preliminary data.</text>
</comment>
<dbReference type="InterPro" id="IPR001128">
    <property type="entry name" value="Cyt_P450"/>
</dbReference>
<feature type="binding site" description="axial binding residue" evidence="3">
    <location>
        <position position="481"/>
    </location>
    <ligand>
        <name>heme</name>
        <dbReference type="ChEBI" id="CHEBI:30413"/>
    </ligand>
    <ligandPart>
        <name>Fe</name>
        <dbReference type="ChEBI" id="CHEBI:18248"/>
    </ligandPart>
</feature>
<comment type="cofactor">
    <cofactor evidence="3">
        <name>heme</name>
        <dbReference type="ChEBI" id="CHEBI:30413"/>
    </cofactor>
</comment>
<evidence type="ECO:0000313" key="6">
    <source>
        <dbReference type="EMBL" id="RHZ83663.1"/>
    </source>
</evidence>
<keyword evidence="4" id="KW-0560">Oxidoreductase</keyword>
<dbReference type="PANTHER" id="PTHR24301">
    <property type="entry name" value="THROMBOXANE-A SYNTHASE"/>
    <property type="match status" value="1"/>
</dbReference>
<keyword evidence="5" id="KW-0472">Membrane</keyword>
<keyword evidence="2 3" id="KW-0408">Iron</keyword>
<dbReference type="Pfam" id="PF00067">
    <property type="entry name" value="p450"/>
    <property type="match status" value="1"/>
</dbReference>
<keyword evidence="3 4" id="KW-0349">Heme</keyword>
<dbReference type="InterPro" id="IPR002401">
    <property type="entry name" value="Cyt_P450_E_grp-I"/>
</dbReference>
<evidence type="ECO:0000256" key="5">
    <source>
        <dbReference type="SAM" id="Phobius"/>
    </source>
</evidence>
<sequence>MGLLHLILSDLKPTNILIAFLFIIFLYIFHFYYKHFTRINPLPGPLPIPLIGSFEIFKGDIDAWLYRLNKEYGRDGAYELNIAGNRQIVITRAEYIENLLRNVMRTANDGLLDLFDLDKKGLAFNHDYNHWKFNRHIFLRAITHLTYSPKPSNFVNILFEEMSNYWIDLKQKDDVIIIDIVTWIRRFACDLISILTTEKQVNTTHYYYRKLKNEVITKEMIESEEFVESINIFVSDNQFAFLPKLIKDLPFIKSRVKKLLNNNCSLYKKLEEIIRSKRKEIEKTVNSNHYDFKSKQLDLLTSLIITNTPYDPQPQKNVDPSLSRPMTDAEIRGVMFDTFVAGTDTTVNTFCFVLYYVSHNPNVKRKLLEEIKSVFNDDPNRQITIDDLEKLKYCEAVIKETSRIRPIASMISRYSDQPNEILGYKWPKNMFFIIYSRVINNNPLYWKDPEKFIPERFYEPQEIEKQCKNSFLMFGGGPRICPGRKLAMIELKTLITLLYRKFDVELADMQAPLNVEISTITFCKELNIKLIPRELKSNS</sequence>
<gene>
    <name evidence="6" type="ORF">Glove_89g56</name>
</gene>
<name>A0A397JFC0_9GLOM</name>
<dbReference type="GO" id="GO:0016705">
    <property type="term" value="F:oxidoreductase activity, acting on paired donors, with incorporation or reduction of molecular oxygen"/>
    <property type="evidence" value="ECO:0007669"/>
    <property type="project" value="InterPro"/>
</dbReference>
<dbReference type="InterPro" id="IPR036396">
    <property type="entry name" value="Cyt_P450_sf"/>
</dbReference>
<evidence type="ECO:0000313" key="7">
    <source>
        <dbReference type="Proteomes" id="UP000266861"/>
    </source>
</evidence>
<dbReference type="STRING" id="1348612.A0A397JFC0"/>
<dbReference type="AlphaFoldDB" id="A0A397JFC0"/>
<keyword evidence="4" id="KW-0503">Monooxygenase</keyword>
<evidence type="ECO:0000256" key="2">
    <source>
        <dbReference type="ARBA" id="ARBA00023004"/>
    </source>
</evidence>